<proteinExistence type="predicted"/>
<evidence type="ECO:0000313" key="1">
    <source>
        <dbReference type="EMBL" id="GBN47150.1"/>
    </source>
</evidence>
<name>A0A4Y2P9N3_ARAVE</name>
<organism evidence="1 2">
    <name type="scientific">Araneus ventricosus</name>
    <name type="common">Orbweaver spider</name>
    <name type="synonym">Epeira ventricosa</name>
    <dbReference type="NCBI Taxonomy" id="182803"/>
    <lineage>
        <taxon>Eukaryota</taxon>
        <taxon>Metazoa</taxon>
        <taxon>Ecdysozoa</taxon>
        <taxon>Arthropoda</taxon>
        <taxon>Chelicerata</taxon>
        <taxon>Arachnida</taxon>
        <taxon>Araneae</taxon>
        <taxon>Araneomorphae</taxon>
        <taxon>Entelegynae</taxon>
        <taxon>Araneoidea</taxon>
        <taxon>Araneidae</taxon>
        <taxon>Araneus</taxon>
    </lineage>
</organism>
<accession>A0A4Y2P9N3</accession>
<dbReference type="EMBL" id="BGPR01010624">
    <property type="protein sequence ID" value="GBN47150.1"/>
    <property type="molecule type" value="Genomic_DNA"/>
</dbReference>
<gene>
    <name evidence="1" type="ORF">AVEN_1105_1</name>
</gene>
<evidence type="ECO:0000313" key="2">
    <source>
        <dbReference type="Proteomes" id="UP000499080"/>
    </source>
</evidence>
<protein>
    <submittedName>
        <fullName evidence="1">Uncharacterized protein</fullName>
    </submittedName>
</protein>
<keyword evidence="2" id="KW-1185">Reference proteome</keyword>
<sequence length="136" mass="15778">MNLNAITKKRTTSKRVSNFQYLYQILDPIGRKEGAQNSNSILSHTYSVEHLLYVSHCKAEHSRPFYPPPPKSVTRVKNLSELERVIGYPSLHLDCWGRRYVKEQAWTVCLTEEFVEGGDREPECWYSKDLRCVGLS</sequence>
<reference evidence="1 2" key="1">
    <citation type="journal article" date="2019" name="Sci. Rep.">
        <title>Orb-weaving spider Araneus ventricosus genome elucidates the spidroin gene catalogue.</title>
        <authorList>
            <person name="Kono N."/>
            <person name="Nakamura H."/>
            <person name="Ohtoshi R."/>
            <person name="Moran D.A.P."/>
            <person name="Shinohara A."/>
            <person name="Yoshida Y."/>
            <person name="Fujiwara M."/>
            <person name="Mori M."/>
            <person name="Tomita M."/>
            <person name="Arakawa K."/>
        </authorList>
    </citation>
    <scope>NUCLEOTIDE SEQUENCE [LARGE SCALE GENOMIC DNA]</scope>
</reference>
<dbReference type="Proteomes" id="UP000499080">
    <property type="component" value="Unassembled WGS sequence"/>
</dbReference>
<comment type="caution">
    <text evidence="1">The sequence shown here is derived from an EMBL/GenBank/DDBJ whole genome shotgun (WGS) entry which is preliminary data.</text>
</comment>
<dbReference type="AlphaFoldDB" id="A0A4Y2P9N3"/>